<keyword evidence="2" id="KW-0238">DNA-binding</keyword>
<keyword evidence="1" id="KW-0805">Transcription regulation</keyword>
<dbReference type="InterPro" id="IPR044925">
    <property type="entry name" value="His-Me_finger_sf"/>
</dbReference>
<dbReference type="Gene3D" id="3.90.75.20">
    <property type="match status" value="1"/>
</dbReference>
<evidence type="ECO:0000256" key="3">
    <source>
        <dbReference type="ARBA" id="ARBA00023163"/>
    </source>
</evidence>
<feature type="compositionally biased region" description="Basic and acidic residues" evidence="4">
    <location>
        <begin position="9"/>
        <end position="20"/>
    </location>
</feature>
<dbReference type="InterPro" id="IPR003615">
    <property type="entry name" value="HNH_nuc"/>
</dbReference>
<dbReference type="PROSITE" id="PS51032">
    <property type="entry name" value="AP2_ERF"/>
    <property type="match status" value="1"/>
</dbReference>
<dbReference type="SMART" id="SM00380">
    <property type="entry name" value="AP2"/>
    <property type="match status" value="1"/>
</dbReference>
<evidence type="ECO:0000259" key="5">
    <source>
        <dbReference type="PROSITE" id="PS51032"/>
    </source>
</evidence>
<organism evidence="6 7">
    <name type="scientific">Anaerobaca lacustris</name>
    <dbReference type="NCBI Taxonomy" id="3044600"/>
    <lineage>
        <taxon>Bacteria</taxon>
        <taxon>Pseudomonadati</taxon>
        <taxon>Planctomycetota</taxon>
        <taxon>Phycisphaerae</taxon>
        <taxon>Sedimentisphaerales</taxon>
        <taxon>Anaerobacaceae</taxon>
        <taxon>Anaerobaca</taxon>
    </lineage>
</organism>
<dbReference type="InterPro" id="IPR016177">
    <property type="entry name" value="DNA-bd_dom_sf"/>
</dbReference>
<evidence type="ECO:0000256" key="4">
    <source>
        <dbReference type="SAM" id="MobiDB-lite"/>
    </source>
</evidence>
<dbReference type="Gene3D" id="3.30.730.10">
    <property type="entry name" value="AP2/ERF domain"/>
    <property type="match status" value="1"/>
</dbReference>
<evidence type="ECO:0000313" key="6">
    <source>
        <dbReference type="EMBL" id="MDI6450820.1"/>
    </source>
</evidence>
<dbReference type="InterPro" id="IPR036955">
    <property type="entry name" value="AP2/ERF_dom_sf"/>
</dbReference>
<dbReference type="AlphaFoldDB" id="A0AAW6U1R3"/>
<dbReference type="SUPFAM" id="SSF54060">
    <property type="entry name" value="His-Me finger endonucleases"/>
    <property type="match status" value="1"/>
</dbReference>
<dbReference type="Pfam" id="PF13392">
    <property type="entry name" value="HNH_3"/>
    <property type="match status" value="1"/>
</dbReference>
<dbReference type="RefSeq" id="WP_349246229.1">
    <property type="nucleotide sequence ID" value="NZ_JASCXX010000025.1"/>
</dbReference>
<protein>
    <submittedName>
        <fullName evidence="6">AP2 domain-containing protein</fullName>
    </submittedName>
</protein>
<name>A0AAW6U1R3_9BACT</name>
<dbReference type="EMBL" id="JASCXX010000025">
    <property type="protein sequence ID" value="MDI6450820.1"/>
    <property type="molecule type" value="Genomic_DNA"/>
</dbReference>
<evidence type="ECO:0000256" key="1">
    <source>
        <dbReference type="ARBA" id="ARBA00023015"/>
    </source>
</evidence>
<dbReference type="InterPro" id="IPR001471">
    <property type="entry name" value="AP2/ERF_dom"/>
</dbReference>
<comment type="caution">
    <text evidence="6">The sequence shown here is derived from an EMBL/GenBank/DDBJ whole genome shotgun (WGS) entry which is preliminary data.</text>
</comment>
<dbReference type="Proteomes" id="UP001431776">
    <property type="component" value="Unassembled WGS sequence"/>
</dbReference>
<reference evidence="6" key="1">
    <citation type="submission" date="2023-05" db="EMBL/GenBank/DDBJ databases">
        <title>Anaerotaeda fermentans gen. nov., sp. nov., a novel anaerobic planctomycete of the new family within the order Sedimentisphaerales isolated from Taman Peninsula, Russia.</title>
        <authorList>
            <person name="Khomyakova M.A."/>
            <person name="Merkel A.Y."/>
            <person name="Slobodkin A.I."/>
        </authorList>
    </citation>
    <scope>NUCLEOTIDE SEQUENCE</scope>
    <source>
        <strain evidence="6">M17dextr</strain>
    </source>
</reference>
<accession>A0AAW6U1R3</accession>
<dbReference type="Pfam" id="PF00847">
    <property type="entry name" value="AP2"/>
    <property type="match status" value="1"/>
</dbReference>
<dbReference type="PANTHER" id="PTHR31677">
    <property type="entry name" value="AP2 DOMAIN CLASS TRANSCRIPTION FACTOR"/>
    <property type="match status" value="1"/>
</dbReference>
<dbReference type="GO" id="GO:0003700">
    <property type="term" value="F:DNA-binding transcription factor activity"/>
    <property type="evidence" value="ECO:0007669"/>
    <property type="project" value="InterPro"/>
</dbReference>
<evidence type="ECO:0000256" key="2">
    <source>
        <dbReference type="ARBA" id="ARBA00023125"/>
    </source>
</evidence>
<gene>
    <name evidence="6" type="ORF">QJ522_17300</name>
</gene>
<feature type="domain" description="AP2/ERF" evidence="5">
    <location>
        <begin position="201"/>
        <end position="257"/>
    </location>
</feature>
<dbReference type="PANTHER" id="PTHR31677:SF196">
    <property type="entry name" value="ETHYLENE-RESPONSIVE TRANSCRIPTION FACTOR ERF109"/>
    <property type="match status" value="1"/>
</dbReference>
<feature type="region of interest" description="Disordered" evidence="4">
    <location>
        <begin position="1"/>
        <end position="29"/>
    </location>
</feature>
<sequence length="260" mass="29791">MMSKPAKKKSPERVQTKDTPTDACPAPPSEPPKRTCFHCVFAHWVQPGVSALFPNGWMSRLMCVNCDRSPGEMCEVWPASTCTNFRARRKPPVRLEEPAPPSDEIRYIALTQGKFAIVDAADYEWLSQYKWHLVAPGKLYAGRKEGGKTIYMHREIMQPPPGMMVDHIDGNGLHNRRANMRNCTNQQNMQNIHKRRSGASIYKGVYYDKRRHTWYARICHNGKNINLGTFPTEIEAARAYDRAARQLFGEFAHLNFPEEV</sequence>
<dbReference type="SUPFAM" id="SSF54171">
    <property type="entry name" value="DNA-binding domain"/>
    <property type="match status" value="1"/>
</dbReference>
<keyword evidence="3" id="KW-0804">Transcription</keyword>
<evidence type="ECO:0000313" key="7">
    <source>
        <dbReference type="Proteomes" id="UP001431776"/>
    </source>
</evidence>
<proteinExistence type="predicted"/>
<keyword evidence="7" id="KW-1185">Reference proteome</keyword>
<dbReference type="GO" id="GO:0003677">
    <property type="term" value="F:DNA binding"/>
    <property type="evidence" value="ECO:0007669"/>
    <property type="project" value="UniProtKB-KW"/>
</dbReference>